<dbReference type="AlphaFoldDB" id="A0A151TUJ3"/>
<organism evidence="1 2">
    <name type="scientific">Cajanus cajan</name>
    <name type="common">Pigeon pea</name>
    <name type="synonym">Cajanus indicus</name>
    <dbReference type="NCBI Taxonomy" id="3821"/>
    <lineage>
        <taxon>Eukaryota</taxon>
        <taxon>Viridiplantae</taxon>
        <taxon>Streptophyta</taxon>
        <taxon>Embryophyta</taxon>
        <taxon>Tracheophyta</taxon>
        <taxon>Spermatophyta</taxon>
        <taxon>Magnoliopsida</taxon>
        <taxon>eudicotyledons</taxon>
        <taxon>Gunneridae</taxon>
        <taxon>Pentapetalae</taxon>
        <taxon>rosids</taxon>
        <taxon>fabids</taxon>
        <taxon>Fabales</taxon>
        <taxon>Fabaceae</taxon>
        <taxon>Papilionoideae</taxon>
        <taxon>50 kb inversion clade</taxon>
        <taxon>NPAAA clade</taxon>
        <taxon>indigoferoid/millettioid clade</taxon>
        <taxon>Phaseoleae</taxon>
        <taxon>Cajanus</taxon>
    </lineage>
</organism>
<evidence type="ECO:0000313" key="2">
    <source>
        <dbReference type="Proteomes" id="UP000075243"/>
    </source>
</evidence>
<keyword evidence="2" id="KW-1185">Reference proteome</keyword>
<protein>
    <submittedName>
        <fullName evidence="1">Uncharacterized protein</fullName>
    </submittedName>
</protein>
<evidence type="ECO:0000313" key="1">
    <source>
        <dbReference type="EMBL" id="KYP70749.1"/>
    </source>
</evidence>
<dbReference type="Gramene" id="C.cajan_09704.t">
    <property type="protein sequence ID" value="C.cajan_09704.t.cds1"/>
    <property type="gene ID" value="C.cajan_09704"/>
</dbReference>
<name>A0A151TUJ3_CAJCA</name>
<sequence>MENLSVPPGFASLTSFILKRSGNDKKIDKSTTFPIASEQEPICMETKPEMNDITAYKQALIHRPWIILDQCNHHKPEESQTEHLPRVKLGILYFFIYFFVNDKIINKIKLERHSPRADNGSYCTIS</sequence>
<reference evidence="1 2" key="1">
    <citation type="journal article" date="2012" name="Nat. Biotechnol.">
        <title>Draft genome sequence of pigeonpea (Cajanus cajan), an orphan legume crop of resource-poor farmers.</title>
        <authorList>
            <person name="Varshney R.K."/>
            <person name="Chen W."/>
            <person name="Li Y."/>
            <person name="Bharti A.K."/>
            <person name="Saxena R.K."/>
            <person name="Schlueter J.A."/>
            <person name="Donoghue M.T."/>
            <person name="Azam S."/>
            <person name="Fan G."/>
            <person name="Whaley A.M."/>
            <person name="Farmer A.D."/>
            <person name="Sheridan J."/>
            <person name="Iwata A."/>
            <person name="Tuteja R."/>
            <person name="Penmetsa R.V."/>
            <person name="Wu W."/>
            <person name="Upadhyaya H.D."/>
            <person name="Yang S.P."/>
            <person name="Shah T."/>
            <person name="Saxena K.B."/>
            <person name="Michael T."/>
            <person name="McCombie W.R."/>
            <person name="Yang B."/>
            <person name="Zhang G."/>
            <person name="Yang H."/>
            <person name="Wang J."/>
            <person name="Spillane C."/>
            <person name="Cook D.R."/>
            <person name="May G.D."/>
            <person name="Xu X."/>
            <person name="Jackson S.A."/>
        </authorList>
    </citation>
    <scope>NUCLEOTIDE SEQUENCE [LARGE SCALE GENOMIC DNA]</scope>
    <source>
        <strain evidence="2">cv. Asha</strain>
    </source>
</reference>
<accession>A0A151TUJ3</accession>
<gene>
    <name evidence="1" type="ORF">KK1_009978</name>
</gene>
<dbReference type="STRING" id="3821.A0A151TUJ3"/>
<dbReference type="Proteomes" id="UP000075243">
    <property type="component" value="Chromosome 3"/>
</dbReference>
<dbReference type="EMBL" id="CM003605">
    <property type="protein sequence ID" value="KYP70749.1"/>
    <property type="molecule type" value="Genomic_DNA"/>
</dbReference>
<proteinExistence type="predicted"/>